<dbReference type="AlphaFoldDB" id="A0A3S3NQG1"/>
<gene>
    <name evidence="5" type="ORF">B4U79_18218</name>
    <name evidence="4" type="ORF">B4U79_18219</name>
</gene>
<keyword evidence="1" id="KW-0594">Phospholipid biosynthesis</keyword>
<dbReference type="Pfam" id="PF01633">
    <property type="entry name" value="Choline_kinase"/>
    <property type="match status" value="1"/>
</dbReference>
<accession>A0A3S3NQG1</accession>
<dbReference type="GO" id="GO:0004305">
    <property type="term" value="F:ethanolamine kinase activity"/>
    <property type="evidence" value="ECO:0007669"/>
    <property type="project" value="TreeGrafter"/>
</dbReference>
<reference evidence="5 6" key="1">
    <citation type="journal article" date="2018" name="Gigascience">
        <title>Genomes of trombidid mites reveal novel predicted allergens and laterally-transferred genes associated with secondary metabolism.</title>
        <authorList>
            <person name="Dong X."/>
            <person name="Chaisiri K."/>
            <person name="Xia D."/>
            <person name="Armstrong S.D."/>
            <person name="Fang Y."/>
            <person name="Donnelly M.J."/>
            <person name="Kadowaki T."/>
            <person name="McGarry J.W."/>
            <person name="Darby A.C."/>
            <person name="Makepeace B.L."/>
        </authorList>
    </citation>
    <scope>NUCLEOTIDE SEQUENCE [LARGE SCALE GENOMIC DNA]</scope>
    <source>
        <strain evidence="5">UoL-WK</strain>
    </source>
</reference>
<dbReference type="SUPFAM" id="SSF56112">
    <property type="entry name" value="Protein kinase-like (PK-like)"/>
    <property type="match status" value="1"/>
</dbReference>
<evidence type="ECO:0000256" key="1">
    <source>
        <dbReference type="ARBA" id="ARBA00023209"/>
    </source>
</evidence>
<sequence>MNAIEAFKVQYEKLNCESAQAIIVEKLSQVGLAPKLYGVFNGGRIEEYIPSECATVDDLEQIELSLAVMRKLARFHSLDLPLEKLPKQMDFIVSMEQFSQELDEREMEEYSLEDQKCIKEIFKFENQKELTWVNKIISRISKFLVPSHGDLHPNNILLKHNYESIDDRVMLIDYDMCGYFYRGYDIAYFLRMRRTWNQN</sequence>
<keyword evidence="5" id="KW-0808">Transferase</keyword>
<dbReference type="PANTHER" id="PTHR22603:SF93">
    <property type="entry name" value="RE24176P"/>
    <property type="match status" value="1"/>
</dbReference>
<dbReference type="GO" id="GO:0004103">
    <property type="term" value="F:choline kinase activity"/>
    <property type="evidence" value="ECO:0007669"/>
    <property type="project" value="TreeGrafter"/>
</dbReference>
<organism evidence="5 6">
    <name type="scientific">Dinothrombium tinctorium</name>
    <dbReference type="NCBI Taxonomy" id="1965070"/>
    <lineage>
        <taxon>Eukaryota</taxon>
        <taxon>Metazoa</taxon>
        <taxon>Ecdysozoa</taxon>
        <taxon>Arthropoda</taxon>
        <taxon>Chelicerata</taxon>
        <taxon>Arachnida</taxon>
        <taxon>Acari</taxon>
        <taxon>Acariformes</taxon>
        <taxon>Trombidiformes</taxon>
        <taxon>Prostigmata</taxon>
        <taxon>Anystina</taxon>
        <taxon>Parasitengona</taxon>
        <taxon>Trombidioidea</taxon>
        <taxon>Trombidiidae</taxon>
        <taxon>Dinothrombium</taxon>
    </lineage>
</organism>
<evidence type="ECO:0000256" key="3">
    <source>
        <dbReference type="ARBA" id="ARBA00038211"/>
    </source>
</evidence>
<keyword evidence="1" id="KW-0444">Lipid biosynthesis</keyword>
<dbReference type="Gene3D" id="3.90.1200.10">
    <property type="match status" value="1"/>
</dbReference>
<keyword evidence="1" id="KW-0443">Lipid metabolism</keyword>
<dbReference type="GO" id="GO:0006646">
    <property type="term" value="P:phosphatidylethanolamine biosynthetic process"/>
    <property type="evidence" value="ECO:0007669"/>
    <property type="project" value="TreeGrafter"/>
</dbReference>
<evidence type="ECO:0000313" key="6">
    <source>
        <dbReference type="Proteomes" id="UP000285301"/>
    </source>
</evidence>
<protein>
    <submittedName>
        <fullName evidence="5">Choline kinase alpha-like protein</fullName>
    </submittedName>
</protein>
<dbReference type="InterPro" id="IPR011009">
    <property type="entry name" value="Kinase-like_dom_sf"/>
</dbReference>
<evidence type="ECO:0000313" key="4">
    <source>
        <dbReference type="EMBL" id="RWS07266.1"/>
    </source>
</evidence>
<name>A0A3S3NQG1_9ACAR</name>
<dbReference type="GO" id="GO:0005737">
    <property type="term" value="C:cytoplasm"/>
    <property type="evidence" value="ECO:0007669"/>
    <property type="project" value="TreeGrafter"/>
</dbReference>
<comment type="caution">
    <text evidence="5">The sequence shown here is derived from an EMBL/GenBank/DDBJ whole genome shotgun (WGS) entry which is preliminary data.</text>
</comment>
<dbReference type="PANTHER" id="PTHR22603">
    <property type="entry name" value="CHOLINE/ETHANOALAMINE KINASE"/>
    <property type="match status" value="1"/>
</dbReference>
<reference evidence="5" key="2">
    <citation type="submission" date="2018-11" db="EMBL/GenBank/DDBJ databases">
        <title>Trombidioid mite genomics.</title>
        <authorList>
            <person name="Dong X."/>
        </authorList>
    </citation>
    <scope>NUCLEOTIDE SEQUENCE</scope>
    <source>
        <strain evidence="5">UoL-WK</strain>
    </source>
</reference>
<evidence type="ECO:0000313" key="5">
    <source>
        <dbReference type="EMBL" id="RWS07273.1"/>
    </source>
</evidence>
<dbReference type="Proteomes" id="UP000285301">
    <property type="component" value="Unassembled WGS sequence"/>
</dbReference>
<dbReference type="EMBL" id="NCKU01003571">
    <property type="protein sequence ID" value="RWS07273.1"/>
    <property type="molecule type" value="Genomic_DNA"/>
</dbReference>
<dbReference type="Gene3D" id="3.30.200.20">
    <property type="entry name" value="Phosphorylase Kinase, domain 1"/>
    <property type="match status" value="1"/>
</dbReference>
<comment type="similarity">
    <text evidence="3">Belongs to the choline/ethanolamine kinase family.</text>
</comment>
<proteinExistence type="inferred from homology"/>
<keyword evidence="2" id="KW-1208">Phospholipid metabolism</keyword>
<dbReference type="OrthoDB" id="5796092at2759"/>
<keyword evidence="6" id="KW-1185">Reference proteome</keyword>
<evidence type="ECO:0000256" key="2">
    <source>
        <dbReference type="ARBA" id="ARBA00023264"/>
    </source>
</evidence>
<dbReference type="STRING" id="1965070.A0A3S3NQG1"/>
<keyword evidence="5" id="KW-0418">Kinase</keyword>
<dbReference type="EMBL" id="NCKU01003572">
    <property type="protein sequence ID" value="RWS07266.1"/>
    <property type="molecule type" value="Genomic_DNA"/>
</dbReference>